<organism evidence="1 2">
    <name type="scientific">Clostridium tagluense</name>
    <dbReference type="NCBI Taxonomy" id="360422"/>
    <lineage>
        <taxon>Bacteria</taxon>
        <taxon>Bacillati</taxon>
        <taxon>Bacillota</taxon>
        <taxon>Clostridia</taxon>
        <taxon>Eubacteriales</taxon>
        <taxon>Clostridiaceae</taxon>
        <taxon>Clostridium</taxon>
    </lineage>
</organism>
<gene>
    <name evidence="1" type="ORF">Ctaglu_41950</name>
</gene>
<dbReference type="EMBL" id="BHYK01000036">
    <property type="protein sequence ID" value="GCD12572.1"/>
    <property type="molecule type" value="Genomic_DNA"/>
</dbReference>
<keyword evidence="2" id="KW-1185">Reference proteome</keyword>
<reference evidence="1 2" key="1">
    <citation type="submission" date="2018-11" db="EMBL/GenBank/DDBJ databases">
        <title>Genome sequencing and assembly of Clostridium tagluense strain A121.</title>
        <authorList>
            <person name="Murakami T."/>
            <person name="Segawa T."/>
            <person name="Shcherbakova V.A."/>
            <person name="Mori H."/>
            <person name="Yoshimura Y."/>
        </authorList>
    </citation>
    <scope>NUCLEOTIDE SEQUENCE [LARGE SCALE GENOMIC DNA]</scope>
    <source>
        <strain evidence="1 2">A121</strain>
    </source>
</reference>
<proteinExistence type="predicted"/>
<dbReference type="AlphaFoldDB" id="A0A401USN5"/>
<evidence type="ECO:0000313" key="1">
    <source>
        <dbReference type="EMBL" id="GCD12572.1"/>
    </source>
</evidence>
<sequence>MKATVIDASTWFEIVTELGKQLDITFEQSLEIVYNSKMYKLREDENTGMYCKAPLDIVDLIKFEIQGELEQALLEGN</sequence>
<dbReference type="GeneID" id="77241067"/>
<evidence type="ECO:0000313" key="2">
    <source>
        <dbReference type="Proteomes" id="UP000287872"/>
    </source>
</evidence>
<accession>A0A401USN5</accession>
<dbReference type="RefSeq" id="WP_125005370.1">
    <property type="nucleotide sequence ID" value="NZ_BHYK01000036.1"/>
</dbReference>
<protein>
    <submittedName>
        <fullName evidence="1">Uncharacterized protein</fullName>
    </submittedName>
</protein>
<name>A0A401USN5_9CLOT</name>
<dbReference type="Proteomes" id="UP000287872">
    <property type="component" value="Unassembled WGS sequence"/>
</dbReference>
<comment type="caution">
    <text evidence="1">The sequence shown here is derived from an EMBL/GenBank/DDBJ whole genome shotgun (WGS) entry which is preliminary data.</text>
</comment>